<keyword evidence="7" id="KW-1185">Reference proteome</keyword>
<dbReference type="GO" id="GO:0005730">
    <property type="term" value="C:nucleolus"/>
    <property type="evidence" value="ECO:0007669"/>
    <property type="project" value="UniProtKB-SubCell"/>
</dbReference>
<name>A0A699Z9I0_HAELA</name>
<feature type="non-terminal residue" evidence="6">
    <location>
        <position position="219"/>
    </location>
</feature>
<keyword evidence="3 4" id="KW-0539">Nucleus</keyword>
<comment type="caution">
    <text evidence="6">The sequence shown here is derived from an EMBL/GenBank/DDBJ whole genome shotgun (WGS) entry which is preliminary data.</text>
</comment>
<evidence type="ECO:0000256" key="4">
    <source>
        <dbReference type="RuleBase" id="RU367086"/>
    </source>
</evidence>
<dbReference type="GO" id="GO:0000027">
    <property type="term" value="P:ribosomal large subunit assembly"/>
    <property type="evidence" value="ECO:0007669"/>
    <property type="project" value="InterPro"/>
</dbReference>
<gene>
    <name evidence="6" type="ORF">HaLaN_15038</name>
</gene>
<dbReference type="InterPro" id="IPR007109">
    <property type="entry name" value="Brix"/>
</dbReference>
<accession>A0A699Z9I0</accession>
<dbReference type="PROSITE" id="PS50833">
    <property type="entry name" value="BRIX"/>
    <property type="match status" value="1"/>
</dbReference>
<evidence type="ECO:0000313" key="7">
    <source>
        <dbReference type="Proteomes" id="UP000485058"/>
    </source>
</evidence>
<dbReference type="InterPro" id="IPR039770">
    <property type="entry name" value="Rpf2"/>
</dbReference>
<organism evidence="6 7">
    <name type="scientific">Haematococcus lacustris</name>
    <name type="common">Green alga</name>
    <name type="synonym">Haematococcus pluvialis</name>
    <dbReference type="NCBI Taxonomy" id="44745"/>
    <lineage>
        <taxon>Eukaryota</taxon>
        <taxon>Viridiplantae</taxon>
        <taxon>Chlorophyta</taxon>
        <taxon>core chlorophytes</taxon>
        <taxon>Chlorophyceae</taxon>
        <taxon>CS clade</taxon>
        <taxon>Chlamydomonadales</taxon>
        <taxon>Haematococcaceae</taxon>
        <taxon>Haematococcus</taxon>
    </lineage>
</organism>
<dbReference type="AlphaFoldDB" id="A0A699Z9I0"/>
<proteinExistence type="inferred from homology"/>
<dbReference type="Proteomes" id="UP000485058">
    <property type="component" value="Unassembled WGS sequence"/>
</dbReference>
<evidence type="ECO:0000256" key="3">
    <source>
        <dbReference type="ARBA" id="ARBA00023242"/>
    </source>
</evidence>
<dbReference type="GO" id="GO:0019843">
    <property type="term" value="F:rRNA binding"/>
    <property type="evidence" value="ECO:0007669"/>
    <property type="project" value="UniProtKB-UniRule"/>
</dbReference>
<evidence type="ECO:0000256" key="1">
    <source>
        <dbReference type="ARBA" id="ARBA00004604"/>
    </source>
</evidence>
<evidence type="ECO:0000256" key="2">
    <source>
        <dbReference type="ARBA" id="ARBA00010782"/>
    </source>
</evidence>
<protein>
    <recommendedName>
        <fullName evidence="4">Ribosome production factor 2 homolog</fullName>
    </recommendedName>
    <alternativeName>
        <fullName evidence="4">Ribosome biogenesis protein RPF2 homolog</fullName>
    </alternativeName>
</protein>
<dbReference type="PANTHER" id="PTHR12728">
    <property type="entry name" value="BRIX DOMAIN CONTAINING PROTEIN"/>
    <property type="match status" value="1"/>
</dbReference>
<evidence type="ECO:0000259" key="5">
    <source>
        <dbReference type="PROSITE" id="PS50833"/>
    </source>
</evidence>
<comment type="subcellular location">
    <subcellularLocation>
        <location evidence="1 4">Nucleus</location>
        <location evidence="1 4">Nucleolus</location>
    </subcellularLocation>
</comment>
<reference evidence="6 7" key="1">
    <citation type="submission" date="2020-02" db="EMBL/GenBank/DDBJ databases">
        <title>Draft genome sequence of Haematococcus lacustris strain NIES-144.</title>
        <authorList>
            <person name="Morimoto D."/>
            <person name="Nakagawa S."/>
            <person name="Yoshida T."/>
            <person name="Sawayama S."/>
        </authorList>
    </citation>
    <scope>NUCLEOTIDE SEQUENCE [LARGE SCALE GENOMIC DNA]</scope>
    <source>
        <strain evidence="6 7">NIES-144</strain>
    </source>
</reference>
<evidence type="ECO:0000313" key="6">
    <source>
        <dbReference type="EMBL" id="GFH18265.1"/>
    </source>
</evidence>
<dbReference type="GO" id="GO:0000463">
    <property type="term" value="P:maturation of LSU-rRNA from tricistronic rRNA transcript (SSU-rRNA, 5.8S rRNA, LSU-rRNA)"/>
    <property type="evidence" value="ECO:0007669"/>
    <property type="project" value="TreeGrafter"/>
</dbReference>
<dbReference type="PANTHER" id="PTHR12728:SF0">
    <property type="entry name" value="RIBOSOME PRODUCTION FACTOR 2 HOMOLOG"/>
    <property type="match status" value="1"/>
</dbReference>
<comment type="similarity">
    <text evidence="2 4">Belongs to the RPF2 family.</text>
</comment>
<dbReference type="EMBL" id="BLLF01001273">
    <property type="protein sequence ID" value="GFH18265.1"/>
    <property type="molecule type" value="Genomic_DNA"/>
</dbReference>
<sequence>MVEDAKKVLFLYANKVSQVVKDVLLDLHMMKKTEAVKFSRKNEECRPFEVGGETRLEFYASKTECGLFALGSHSKKRPHNMVLGRLFDGRLYDCLELGVEGFKSIRAFGNTGTGAGLGAKPCIVFVGEKFDSVPGLKLARSLLLDMFRGETVATVNLAGVDRVVVATALEDAKAMTSATADVQKEALVQPRLGKRKEKNVASDNIEGKVGRMYMPKQKV</sequence>
<feature type="domain" description="Brix" evidence="5">
    <location>
        <begin position="6"/>
        <end position="219"/>
    </location>
</feature>
<dbReference type="SMART" id="SM00879">
    <property type="entry name" value="Brix"/>
    <property type="match status" value="1"/>
</dbReference>
<dbReference type="Pfam" id="PF04427">
    <property type="entry name" value="Brix"/>
    <property type="match status" value="1"/>
</dbReference>